<dbReference type="RefSeq" id="WP_013679302.1">
    <property type="nucleotide sequence ID" value="NC_015315.1"/>
</dbReference>
<evidence type="ECO:0000313" key="1">
    <source>
        <dbReference type="EMBL" id="AEA11966.1"/>
    </source>
</evidence>
<protein>
    <submittedName>
        <fullName evidence="1">Uncharacterized protein</fullName>
    </submittedName>
</protein>
<evidence type="ECO:0000313" key="2">
    <source>
        <dbReference type="Proteomes" id="UP000008138"/>
    </source>
</evidence>
<dbReference type="KEGG" id="tuz:TUZN_0470"/>
<keyword evidence="2" id="KW-1185">Reference proteome</keyword>
<dbReference type="Proteomes" id="UP000008138">
    <property type="component" value="Chromosome"/>
</dbReference>
<name>F2L3A7_THEU7</name>
<reference evidence="1 2" key="1">
    <citation type="journal article" date="2011" name="J. Bacteriol.">
        <title>Complete genome sequence of the thermoacidophilic crenarchaeon Thermoproteus uzoniensis 768-20.</title>
        <authorList>
            <person name="Mardanov A.V."/>
            <person name="Gumerov V.M."/>
            <person name="Beletsky A.V."/>
            <person name="Prokofeva M.I."/>
            <person name="Bonch-Osmolovskaya E.A."/>
            <person name="Ravin N.V."/>
            <person name="Skryabin K.G."/>
        </authorList>
    </citation>
    <scope>NUCLEOTIDE SEQUENCE [LARGE SCALE GENOMIC DNA]</scope>
    <source>
        <strain evidence="1 2">768-20</strain>
    </source>
</reference>
<proteinExistence type="predicted"/>
<dbReference type="HOGENOM" id="CLU_1493028_0_0_2"/>
<dbReference type="AlphaFoldDB" id="F2L3A7"/>
<dbReference type="GeneID" id="10360015"/>
<dbReference type="eggNOG" id="arCOG05567">
    <property type="taxonomic scope" value="Archaea"/>
</dbReference>
<reference key="2">
    <citation type="submission" date="2011-03" db="EMBL/GenBank/DDBJ databases">
        <title>Complete genome sequence of the thermoacidophilic crenarchaeon Thermoproteus uzoniensis 768-20.</title>
        <authorList>
            <person name="Mardanov A.V."/>
            <person name="Gumerov V.M."/>
            <person name="Beletsky A.V."/>
            <person name="Prokofeva M.I."/>
            <person name="Bonch-Osmolovskaya E.A."/>
            <person name="Ravin N.V."/>
            <person name="Skryabin K.G."/>
        </authorList>
    </citation>
    <scope>NUCLEOTIDE SEQUENCE</scope>
    <source>
        <strain>768-20</strain>
    </source>
</reference>
<dbReference type="OrthoDB" id="24321at2157"/>
<organism evidence="1 2">
    <name type="scientific">Thermoproteus uzoniensis (strain 768-20)</name>
    <dbReference type="NCBI Taxonomy" id="999630"/>
    <lineage>
        <taxon>Archaea</taxon>
        <taxon>Thermoproteota</taxon>
        <taxon>Thermoprotei</taxon>
        <taxon>Thermoproteales</taxon>
        <taxon>Thermoproteaceae</taxon>
        <taxon>Thermoproteus</taxon>
    </lineage>
</organism>
<gene>
    <name evidence="1" type="ordered locus">TUZN_0470</name>
</gene>
<dbReference type="EMBL" id="CP002590">
    <property type="protein sequence ID" value="AEA11966.1"/>
    <property type="molecule type" value="Genomic_DNA"/>
</dbReference>
<accession>F2L3A7</accession>
<sequence length="181" mass="20343">MKDCQKVEEYIAGRGFKVVEHKSDLLYAALGNLYVSFWCPEKSHIFDVDPLELADHLKLFNSDVLVVVAYRPYLVIDELQSVADRINRWYGRDLGVKLIGVNAADIEEGLEEAVGHAMAFRPFKIGQGLGDGDICPNCASARMRIYVSEKIFSAKYRSLISHIVMGCPSCGLRIRRVEMLS</sequence>